<organism evidence="2 3">
    <name type="scientific">Mycena citricolor</name>
    <dbReference type="NCBI Taxonomy" id="2018698"/>
    <lineage>
        <taxon>Eukaryota</taxon>
        <taxon>Fungi</taxon>
        <taxon>Dikarya</taxon>
        <taxon>Basidiomycota</taxon>
        <taxon>Agaricomycotina</taxon>
        <taxon>Agaricomycetes</taxon>
        <taxon>Agaricomycetidae</taxon>
        <taxon>Agaricales</taxon>
        <taxon>Marasmiineae</taxon>
        <taxon>Mycenaceae</taxon>
        <taxon>Mycena</taxon>
    </lineage>
</organism>
<dbReference type="Gene3D" id="3.60.130.30">
    <property type="match status" value="1"/>
</dbReference>
<feature type="compositionally biased region" description="Polar residues" evidence="1">
    <location>
        <begin position="72"/>
        <end position="91"/>
    </location>
</feature>
<accession>A0AAD2JVK8</accession>
<proteinExistence type="predicted"/>
<feature type="compositionally biased region" description="Polar residues" evidence="1">
    <location>
        <begin position="111"/>
        <end position="121"/>
    </location>
</feature>
<evidence type="ECO:0000256" key="1">
    <source>
        <dbReference type="SAM" id="MobiDB-lite"/>
    </source>
</evidence>
<evidence type="ECO:0000313" key="3">
    <source>
        <dbReference type="Proteomes" id="UP001295794"/>
    </source>
</evidence>
<evidence type="ECO:0000313" key="2">
    <source>
        <dbReference type="EMBL" id="CAK5264296.1"/>
    </source>
</evidence>
<comment type="caution">
    <text evidence="2">The sequence shown here is derived from an EMBL/GenBank/DDBJ whole genome shotgun (WGS) entry which is preliminary data.</text>
</comment>
<gene>
    <name evidence="2" type="ORF">MYCIT1_LOCUS4333</name>
</gene>
<name>A0AAD2JVK8_9AGAR</name>
<dbReference type="Proteomes" id="UP001295794">
    <property type="component" value="Unassembled WGS sequence"/>
</dbReference>
<protein>
    <submittedName>
        <fullName evidence="2">Uncharacterized protein</fullName>
    </submittedName>
</protein>
<dbReference type="AlphaFoldDB" id="A0AAD2JVK8"/>
<feature type="region of interest" description="Disordered" evidence="1">
    <location>
        <begin position="72"/>
        <end position="97"/>
    </location>
</feature>
<feature type="region of interest" description="Disordered" evidence="1">
    <location>
        <begin position="111"/>
        <end position="134"/>
    </location>
</feature>
<sequence length="540" mass="59192">MIELGLTSAIASAPLPKATWAKSQQLSAAPCAQPVKLSPSSVALSHLLQQRSRTRDVGEEFEDDWPLSCLQAGSCSDASENTPNTSPNAPSTEPEPYHRVRFMPIGTAQESLQSLPASNGSKTRKNTGSKRRKAARRALNQILPGPLPPLKSVHQRRQRAASSVMVDLNTTFLPISSPAWQGFPDHLKRPPAPTPFRPPVFETSTQPTPTVSGMAEGNFVPSQSEVDKMVGEQGFTYINWAGKARVDVVDSEGRIFLSLAGKPRDLAGYAIATEAAAKLLLEELEKCRFSTQDIHHRRAGPEGYATITAGISYGGGRKQPGNVVHGKAAHANAAERLKESPHIKRIVGFTNGAQIYCPKGPGLTKAPDAFRVTAPELWFYYWLNMTSLLQWGASFLLWAFARSVFAACTFNLGPRAVTCDHLDYANLVWGWCVVTALGWFDADRGGHLILRDLKLIIRFPAGSSIFLPSALLKHSNAPVQPTEKRLSFTQYTAGGLFRWVQNGFQGDGKLSMSAHEKATRKHQAEERWRFGLSMFPVYSY</sequence>
<reference evidence="2" key="1">
    <citation type="submission" date="2023-11" db="EMBL/GenBank/DDBJ databases">
        <authorList>
            <person name="De Vega J J."/>
            <person name="De Vega J J."/>
        </authorList>
    </citation>
    <scope>NUCLEOTIDE SEQUENCE</scope>
</reference>
<feature type="compositionally biased region" description="Basic residues" evidence="1">
    <location>
        <begin position="122"/>
        <end position="134"/>
    </location>
</feature>
<dbReference type="EMBL" id="CAVNYO010000051">
    <property type="protein sequence ID" value="CAK5264296.1"/>
    <property type="molecule type" value="Genomic_DNA"/>
</dbReference>
<keyword evidence="3" id="KW-1185">Reference proteome</keyword>